<dbReference type="Proteomes" id="UP000262073">
    <property type="component" value="Chromosome"/>
</dbReference>
<dbReference type="EMBL" id="CP031769">
    <property type="protein sequence ID" value="AXR07831.1"/>
    <property type="molecule type" value="Genomic_DNA"/>
</dbReference>
<dbReference type="AlphaFoldDB" id="A0A346NQM4"/>
<protein>
    <submittedName>
        <fullName evidence="1">Uncharacterized protein</fullName>
    </submittedName>
</protein>
<organism evidence="1 2">
    <name type="scientific">Salinimonas sediminis</name>
    <dbReference type="NCBI Taxonomy" id="2303538"/>
    <lineage>
        <taxon>Bacteria</taxon>
        <taxon>Pseudomonadati</taxon>
        <taxon>Pseudomonadota</taxon>
        <taxon>Gammaproteobacteria</taxon>
        <taxon>Alteromonadales</taxon>
        <taxon>Alteromonadaceae</taxon>
        <taxon>Alteromonas/Salinimonas group</taxon>
        <taxon>Salinimonas</taxon>
    </lineage>
</organism>
<evidence type="ECO:0000313" key="1">
    <source>
        <dbReference type="EMBL" id="AXR07831.1"/>
    </source>
</evidence>
<accession>A0A346NQM4</accession>
<name>A0A346NQM4_9ALTE</name>
<gene>
    <name evidence="1" type="ORF">D0Y50_16570</name>
</gene>
<dbReference type="KEGG" id="salm:D0Y50_16570"/>
<evidence type="ECO:0000313" key="2">
    <source>
        <dbReference type="Proteomes" id="UP000262073"/>
    </source>
</evidence>
<sequence length="75" mass="8360">MLYFVTDTKKPLSFDKGFFVERDCFTASRGGCATQSAFLIPVRAVGYSDNMVRTSYGIDFFTLNSEVALVIEDEA</sequence>
<reference evidence="1 2" key="1">
    <citation type="submission" date="2018-08" db="EMBL/GenBank/DDBJ databases">
        <title>Salinimonas sediminis sp. nov., a piezophilic bacterium isolated from a deep-sea sediment sample from the New Britain Trench.</title>
        <authorList>
            <person name="Cao J."/>
        </authorList>
    </citation>
    <scope>NUCLEOTIDE SEQUENCE [LARGE SCALE GENOMIC DNA]</scope>
    <source>
        <strain evidence="1 2">N102</strain>
    </source>
</reference>
<keyword evidence="2" id="KW-1185">Reference proteome</keyword>
<proteinExistence type="predicted"/>